<protein>
    <submittedName>
        <fullName evidence="2">Excinuclease</fullName>
    </submittedName>
</protein>
<feature type="signal peptide" evidence="1">
    <location>
        <begin position="1"/>
        <end position="22"/>
    </location>
</feature>
<dbReference type="Proteomes" id="UP001204615">
    <property type="component" value="Unassembled WGS sequence"/>
</dbReference>
<evidence type="ECO:0000313" key="3">
    <source>
        <dbReference type="Proteomes" id="UP001204615"/>
    </source>
</evidence>
<feature type="chain" id="PRO_5045877982" evidence="1">
    <location>
        <begin position="23"/>
        <end position="147"/>
    </location>
</feature>
<sequence>MNARFRRLAVLLLAALPCASFAADKTVHLAFDHAVQAGLASGKLDGSVKFYLAGNTPPGQVQVVDDLVTTHKKTNAFGKSDQKTCDWAMLSALITLQSAAKEAGANAVTDIVGVHEGQEYRDPNNYECRVGFLMSDVDLKAKLAKVK</sequence>
<dbReference type="RefSeq" id="WP_253566474.1">
    <property type="nucleotide sequence ID" value="NZ_JAMZEK010000002.1"/>
</dbReference>
<evidence type="ECO:0000313" key="2">
    <source>
        <dbReference type="EMBL" id="MCP1374651.1"/>
    </source>
</evidence>
<comment type="caution">
    <text evidence="2">The sequence shown here is derived from an EMBL/GenBank/DDBJ whole genome shotgun (WGS) entry which is preliminary data.</text>
</comment>
<accession>A0ABT1FBA4</accession>
<evidence type="ECO:0000256" key="1">
    <source>
        <dbReference type="SAM" id="SignalP"/>
    </source>
</evidence>
<reference evidence="2 3" key="1">
    <citation type="submission" date="2022-06" db="EMBL/GenBank/DDBJ databases">
        <title>Dyella sp. Sa strain:Sa Genome sequencing.</title>
        <authorList>
            <person name="Park S."/>
        </authorList>
    </citation>
    <scope>NUCLEOTIDE SEQUENCE [LARGE SCALE GENOMIC DNA]</scope>
    <source>
        <strain evidence="2 3">Sa</strain>
    </source>
</reference>
<name>A0ABT1FBA4_9GAMM</name>
<proteinExistence type="predicted"/>
<keyword evidence="3" id="KW-1185">Reference proteome</keyword>
<keyword evidence="1" id="KW-0732">Signal</keyword>
<dbReference type="EMBL" id="JAMZEK010000002">
    <property type="protein sequence ID" value="MCP1374651.1"/>
    <property type="molecule type" value="Genomic_DNA"/>
</dbReference>
<organism evidence="2 3">
    <name type="scientific">Dyella lutea</name>
    <dbReference type="NCBI Taxonomy" id="2950441"/>
    <lineage>
        <taxon>Bacteria</taxon>
        <taxon>Pseudomonadati</taxon>
        <taxon>Pseudomonadota</taxon>
        <taxon>Gammaproteobacteria</taxon>
        <taxon>Lysobacterales</taxon>
        <taxon>Rhodanobacteraceae</taxon>
        <taxon>Dyella</taxon>
    </lineage>
</organism>
<gene>
    <name evidence="2" type="ORF">NC595_11305</name>
</gene>